<name>A0A2G9UEM7_TELCI</name>
<dbReference type="Proteomes" id="UP000230423">
    <property type="component" value="Unassembled WGS sequence"/>
</dbReference>
<dbReference type="EMBL" id="KZ346985">
    <property type="protein sequence ID" value="PIO68671.1"/>
    <property type="molecule type" value="Genomic_DNA"/>
</dbReference>
<feature type="compositionally biased region" description="Polar residues" evidence="1">
    <location>
        <begin position="1"/>
        <end position="19"/>
    </location>
</feature>
<feature type="compositionally biased region" description="Polar residues" evidence="1">
    <location>
        <begin position="54"/>
        <end position="114"/>
    </location>
</feature>
<proteinExistence type="predicted"/>
<evidence type="ECO:0000256" key="1">
    <source>
        <dbReference type="SAM" id="MobiDB-lite"/>
    </source>
</evidence>
<organism evidence="2 3">
    <name type="scientific">Teladorsagia circumcincta</name>
    <name type="common">Brown stomach worm</name>
    <name type="synonym">Ostertagia circumcincta</name>
    <dbReference type="NCBI Taxonomy" id="45464"/>
    <lineage>
        <taxon>Eukaryota</taxon>
        <taxon>Metazoa</taxon>
        <taxon>Ecdysozoa</taxon>
        <taxon>Nematoda</taxon>
        <taxon>Chromadorea</taxon>
        <taxon>Rhabditida</taxon>
        <taxon>Rhabditina</taxon>
        <taxon>Rhabditomorpha</taxon>
        <taxon>Strongyloidea</taxon>
        <taxon>Trichostrongylidae</taxon>
        <taxon>Teladorsagia</taxon>
    </lineage>
</organism>
<evidence type="ECO:0000313" key="3">
    <source>
        <dbReference type="Proteomes" id="UP000230423"/>
    </source>
</evidence>
<dbReference type="AlphaFoldDB" id="A0A2G9UEM7"/>
<reference evidence="2 3" key="1">
    <citation type="submission" date="2015-09" db="EMBL/GenBank/DDBJ databases">
        <title>Draft genome of the parasitic nematode Teladorsagia circumcincta isolate WARC Sus (inbred).</title>
        <authorList>
            <person name="Mitreva M."/>
        </authorList>
    </citation>
    <scope>NUCLEOTIDE SEQUENCE [LARGE SCALE GENOMIC DNA]</scope>
    <source>
        <strain evidence="2 3">S</strain>
    </source>
</reference>
<evidence type="ECO:0000313" key="2">
    <source>
        <dbReference type="EMBL" id="PIO68671.1"/>
    </source>
</evidence>
<gene>
    <name evidence="2" type="ORF">TELCIR_09533</name>
</gene>
<sequence length="184" mass="20489">MGYQPSGPQYGSTTMNPNTQNLQYDQSSSSYNNQQSYPSNQNSASGVQYDPNMAYSTQQNQAGYNPQAQQTDQNQYSNNGRGQAYPYNQQSQPGYSTQMDQSQNFNNQQPQMYSNGQQQYGQQYDAGNGQIQYGQPSTNQQYNNGQSQNALYGSVGSMSGNTQVQIADYSFSNGNCKYEVNEEV</sequence>
<feature type="compositionally biased region" description="Low complexity" evidence="1">
    <location>
        <begin position="20"/>
        <end position="45"/>
    </location>
</feature>
<accession>A0A2G9UEM7</accession>
<keyword evidence="3" id="KW-1185">Reference proteome</keyword>
<feature type="region of interest" description="Disordered" evidence="1">
    <location>
        <begin position="1"/>
        <end position="122"/>
    </location>
</feature>
<protein>
    <submittedName>
        <fullName evidence="2">Uncharacterized protein</fullName>
    </submittedName>
</protein>